<feature type="region of interest" description="Disordered" evidence="1">
    <location>
        <begin position="84"/>
        <end position="120"/>
    </location>
</feature>
<keyword evidence="2" id="KW-1133">Transmembrane helix</keyword>
<evidence type="ECO:0000313" key="3">
    <source>
        <dbReference type="EMBL" id="CAG8621743.1"/>
    </source>
</evidence>
<reference evidence="3" key="1">
    <citation type="submission" date="2021-06" db="EMBL/GenBank/DDBJ databases">
        <authorList>
            <person name="Kallberg Y."/>
            <person name="Tangrot J."/>
            <person name="Rosling A."/>
        </authorList>
    </citation>
    <scope>NUCLEOTIDE SEQUENCE</scope>
    <source>
        <strain evidence="3">MA453B</strain>
    </source>
</reference>
<organism evidence="3 4">
    <name type="scientific">Dentiscutata erythropus</name>
    <dbReference type="NCBI Taxonomy" id="1348616"/>
    <lineage>
        <taxon>Eukaryota</taxon>
        <taxon>Fungi</taxon>
        <taxon>Fungi incertae sedis</taxon>
        <taxon>Mucoromycota</taxon>
        <taxon>Glomeromycotina</taxon>
        <taxon>Glomeromycetes</taxon>
        <taxon>Diversisporales</taxon>
        <taxon>Gigasporaceae</taxon>
        <taxon>Dentiscutata</taxon>
    </lineage>
</organism>
<dbReference type="PANTHER" id="PTHR37848">
    <property type="entry name" value="EXPRESSED PROTEIN"/>
    <property type="match status" value="1"/>
</dbReference>
<dbReference type="AlphaFoldDB" id="A0A9N9GMQ5"/>
<gene>
    <name evidence="3" type="ORF">DERYTH_LOCUS8675</name>
</gene>
<protein>
    <submittedName>
        <fullName evidence="3">26880_t:CDS:1</fullName>
    </submittedName>
</protein>
<evidence type="ECO:0000256" key="1">
    <source>
        <dbReference type="SAM" id="MobiDB-lite"/>
    </source>
</evidence>
<keyword evidence="2" id="KW-0812">Transmembrane</keyword>
<dbReference type="OrthoDB" id="203796at2759"/>
<keyword evidence="2" id="KW-0472">Membrane</keyword>
<dbReference type="Proteomes" id="UP000789405">
    <property type="component" value="Unassembled WGS sequence"/>
</dbReference>
<evidence type="ECO:0000313" key="4">
    <source>
        <dbReference type="Proteomes" id="UP000789405"/>
    </source>
</evidence>
<keyword evidence="4" id="KW-1185">Reference proteome</keyword>
<proteinExistence type="predicted"/>
<name>A0A9N9GMQ5_9GLOM</name>
<accession>A0A9N9GMQ5</accession>
<feature type="compositionally biased region" description="Polar residues" evidence="1">
    <location>
        <begin position="91"/>
        <end position="120"/>
    </location>
</feature>
<sequence length="380" mass="43266">MTDMTDNSDYVFVFSATNARNSDPSSTSLIQQTTANTTLPSYEEAVRNSVNPSSIVITPVARSVSQSFEEVLVFPEENQEIVSEHAPLLPDNTTGSSTDKSSHISNKGNQYNDDNSSTNRTITSSVGTSVPAIMPPPPEYSLSDASYKTSAKGVTSFDHKLNTDAESLYRFFVARNDKPQMAITVTGYHTESIDDSYYTTDSDGNSRRVDQSRNVEVIDFKLTIDLSSYILPTGVMYTIPKKNHPPVEIMQVLREYVEHENLLKEIEMRKVVIWDYESLTKAISSTIRQQGFRNDIRITYPLRNHIVKVQSGHKLAHFLRNAWVKFISFITCLWLILWPLSWLYKKTFKNQLRSDFQMSISPGDWFQNNIELIISNVRWL</sequence>
<feature type="transmembrane region" description="Helical" evidence="2">
    <location>
        <begin position="323"/>
        <end position="344"/>
    </location>
</feature>
<dbReference type="EMBL" id="CAJVPY010004524">
    <property type="protein sequence ID" value="CAG8621743.1"/>
    <property type="molecule type" value="Genomic_DNA"/>
</dbReference>
<evidence type="ECO:0000256" key="2">
    <source>
        <dbReference type="SAM" id="Phobius"/>
    </source>
</evidence>
<dbReference type="PANTHER" id="PTHR37848:SF1">
    <property type="entry name" value="SUN DOMAIN-CONTAINING PROTEIN"/>
    <property type="match status" value="1"/>
</dbReference>
<comment type="caution">
    <text evidence="3">The sequence shown here is derived from an EMBL/GenBank/DDBJ whole genome shotgun (WGS) entry which is preliminary data.</text>
</comment>